<keyword evidence="6" id="KW-1185">Reference proteome</keyword>
<evidence type="ECO:0000313" key="6">
    <source>
        <dbReference type="Proteomes" id="UP000242258"/>
    </source>
</evidence>
<feature type="domain" description="Carrier" evidence="4">
    <location>
        <begin position="5"/>
        <end position="80"/>
    </location>
</feature>
<comment type="caution">
    <text evidence="5">The sequence shown here is derived from an EMBL/GenBank/DDBJ whole genome shotgun (WGS) entry which is preliminary data.</text>
</comment>
<proteinExistence type="inferred from homology"/>
<evidence type="ECO:0000256" key="2">
    <source>
        <dbReference type="ARBA" id="ARBA00022553"/>
    </source>
</evidence>
<keyword evidence="3" id="KW-0276">Fatty acid metabolism</keyword>
<dbReference type="InterPro" id="IPR009081">
    <property type="entry name" value="PP-bd_ACP"/>
</dbReference>
<comment type="PTM">
    <text evidence="3">4'-phosphopantetheine is transferred from CoA to a specific serine of apo-ACP by AcpS. This modification is essential for activity because fatty acids are bound in thioester linkage to the sulfhydryl of the prosthetic group.</text>
</comment>
<dbReference type="RefSeq" id="WP_070047990.1">
    <property type="nucleotide sequence ID" value="NZ_CBCSDO010000001.1"/>
</dbReference>
<feature type="modified residue" description="O-(pantetheine 4'-phosphoryl)serine" evidence="3">
    <location>
        <position position="40"/>
    </location>
</feature>
<dbReference type="HAMAP" id="MF_01217">
    <property type="entry name" value="Acyl_carrier"/>
    <property type="match status" value="1"/>
</dbReference>
<dbReference type="InterPro" id="IPR036736">
    <property type="entry name" value="ACP-like_sf"/>
</dbReference>
<dbReference type="SUPFAM" id="SSF47336">
    <property type="entry name" value="ACP-like"/>
    <property type="match status" value="1"/>
</dbReference>
<dbReference type="Pfam" id="PF00550">
    <property type="entry name" value="PP-binding"/>
    <property type="match status" value="1"/>
</dbReference>
<dbReference type="InterPro" id="IPR003231">
    <property type="entry name" value="ACP"/>
</dbReference>
<keyword evidence="3" id="KW-0444">Lipid biosynthesis</keyword>
<name>A0A1E7Q2Y0_9GAMM</name>
<dbReference type="NCBIfam" id="NF003757">
    <property type="entry name" value="PRK05350.1"/>
    <property type="match status" value="1"/>
</dbReference>
<protein>
    <recommendedName>
        <fullName evidence="3">Acyl carrier protein</fullName>
        <shortName evidence="3">ACP</shortName>
    </recommendedName>
</protein>
<dbReference type="Gene3D" id="1.10.1200.10">
    <property type="entry name" value="ACP-like"/>
    <property type="match status" value="1"/>
</dbReference>
<dbReference type="STRING" id="1628148.BI198_01710"/>
<dbReference type="GO" id="GO:0000036">
    <property type="term" value="F:acyl carrier activity"/>
    <property type="evidence" value="ECO:0007669"/>
    <property type="project" value="UniProtKB-UniRule"/>
</dbReference>
<keyword evidence="3" id="KW-0963">Cytoplasm</keyword>
<accession>A0A1E7Q2Y0</accession>
<keyword evidence="3" id="KW-0275">Fatty acid biosynthesis</keyword>
<evidence type="ECO:0000256" key="1">
    <source>
        <dbReference type="ARBA" id="ARBA00022450"/>
    </source>
</evidence>
<keyword evidence="3" id="KW-0443">Lipid metabolism</keyword>
<dbReference type="UniPathway" id="UPA00094"/>
<comment type="subcellular location">
    <subcellularLocation>
        <location evidence="3">Cytoplasm</location>
    </subcellularLocation>
</comment>
<organism evidence="5 6">
    <name type="scientific">Rheinheimera salexigens</name>
    <dbReference type="NCBI Taxonomy" id="1628148"/>
    <lineage>
        <taxon>Bacteria</taxon>
        <taxon>Pseudomonadati</taxon>
        <taxon>Pseudomonadota</taxon>
        <taxon>Gammaproteobacteria</taxon>
        <taxon>Chromatiales</taxon>
        <taxon>Chromatiaceae</taxon>
        <taxon>Rheinheimera</taxon>
    </lineage>
</organism>
<evidence type="ECO:0000256" key="3">
    <source>
        <dbReference type="HAMAP-Rule" id="MF_01217"/>
    </source>
</evidence>
<keyword evidence="2 3" id="KW-0597">Phosphoprotein</keyword>
<evidence type="ECO:0000259" key="4">
    <source>
        <dbReference type="PROSITE" id="PS50075"/>
    </source>
</evidence>
<dbReference type="Proteomes" id="UP000242258">
    <property type="component" value="Unassembled WGS sequence"/>
</dbReference>
<dbReference type="AlphaFoldDB" id="A0A1E7Q2Y0"/>
<evidence type="ECO:0000313" key="5">
    <source>
        <dbReference type="EMBL" id="OEY68423.1"/>
    </source>
</evidence>
<reference evidence="6" key="1">
    <citation type="submission" date="2016-09" db="EMBL/GenBank/DDBJ databases">
        <authorList>
            <person name="Wan X."/>
            <person name="Hou S."/>
        </authorList>
    </citation>
    <scope>NUCLEOTIDE SEQUENCE [LARGE SCALE GENOMIC DNA]</scope>
    <source>
        <strain evidence="6">KH87</strain>
    </source>
</reference>
<keyword evidence="1 3" id="KW-0596">Phosphopantetheine</keyword>
<dbReference type="OrthoDB" id="3392378at2"/>
<comment type="similarity">
    <text evidence="3">Belongs to the acyl carrier protein (ACP) family.</text>
</comment>
<gene>
    <name evidence="3" type="primary">acpP</name>
    <name evidence="5" type="ORF">BI198_01710</name>
</gene>
<comment type="pathway">
    <text evidence="3">Lipid metabolism; fatty acid biosynthesis.</text>
</comment>
<comment type="function">
    <text evidence="3">Carrier of the growing fatty acid chain in fatty acid biosynthesis.</text>
</comment>
<dbReference type="GO" id="GO:0005737">
    <property type="term" value="C:cytoplasm"/>
    <property type="evidence" value="ECO:0007669"/>
    <property type="project" value="UniProtKB-SubCell"/>
</dbReference>
<dbReference type="PROSITE" id="PS50075">
    <property type="entry name" value="CARRIER"/>
    <property type="match status" value="1"/>
</dbReference>
<sequence length="89" mass="10132">MKTKQDVFNLLQQLMVKEFELDGEQIHLDAHLYEDLDLDSIDAVDLVVKLREMTGKKIEPEAFKTVRTVGDVVNAVYALIERNANKSLA</sequence>
<dbReference type="EMBL" id="MKEK01000001">
    <property type="protein sequence ID" value="OEY68423.1"/>
    <property type="molecule type" value="Genomic_DNA"/>
</dbReference>